<feature type="chain" id="PRO_5040857009" description="Heme haloperoxidase family profile domain-containing protein" evidence="8">
    <location>
        <begin position="20"/>
        <end position="261"/>
    </location>
</feature>
<sequence length="261" mass="28874">MHMPSLVLIAFASIGFVNAQGSLESWHPARPGESRGPCPMLNTLANHGFLPREGRNFTLPVVKHALSTALNIGDDVSELLYNFALTTNPGPNATTWGLDTLGNHNILEHDASLSRSDKFFTDDAVTFNATIYNQTRGYWTRDLINIQMVANARLARMIDSVKYNPKFALSELAADFSAGEGAGYMLVFGNKTQKTVRRDLVEYFFVNEHLPTELGWTAPEEVISLDDVLGFSQEIYAATSYDALETKAAMMRRNGMVGKVF</sequence>
<reference evidence="10" key="1">
    <citation type="submission" date="2022-10" db="EMBL/GenBank/DDBJ databases">
        <title>Tapping the CABI collections for fungal endophytes: first genome assemblies for Collariella, Neodidymelliopsis, Ascochyta clinopodiicola, Didymella pomorum, Didymosphaeria variabile, Neocosmospora piperis and Neocucurbitaria cava.</title>
        <authorList>
            <person name="Hill R."/>
        </authorList>
    </citation>
    <scope>NUCLEOTIDE SEQUENCE</scope>
    <source>
        <strain evidence="10">IMI 355091</strain>
    </source>
</reference>
<gene>
    <name evidence="10" type="ORF">N0V91_011365</name>
</gene>
<dbReference type="Gene3D" id="1.10.489.10">
    <property type="entry name" value="Chloroperoxidase-like"/>
    <property type="match status" value="1"/>
</dbReference>
<comment type="similarity">
    <text evidence="7">Belongs to the chloroperoxidase family.</text>
</comment>
<evidence type="ECO:0000313" key="10">
    <source>
        <dbReference type="EMBL" id="KAJ4392566.1"/>
    </source>
</evidence>
<dbReference type="PANTHER" id="PTHR33577:SF7">
    <property type="entry name" value="HEME HALOPEROXIDASE FAMILY PROFILE DOMAIN-CONTAINING PROTEIN"/>
    <property type="match status" value="1"/>
</dbReference>
<name>A0A9W8YVS9_9PLEO</name>
<evidence type="ECO:0000256" key="8">
    <source>
        <dbReference type="SAM" id="SignalP"/>
    </source>
</evidence>
<comment type="cofactor">
    <cofactor evidence="1">
        <name>heme b</name>
        <dbReference type="ChEBI" id="CHEBI:60344"/>
    </cofactor>
</comment>
<keyword evidence="5" id="KW-0560">Oxidoreductase</keyword>
<feature type="domain" description="Heme haloperoxidase family profile" evidence="9">
    <location>
        <begin position="22"/>
        <end position="230"/>
    </location>
</feature>
<dbReference type="InterPro" id="IPR000028">
    <property type="entry name" value="Chloroperoxidase"/>
</dbReference>
<evidence type="ECO:0000256" key="3">
    <source>
        <dbReference type="ARBA" id="ARBA00022617"/>
    </source>
</evidence>
<protein>
    <recommendedName>
        <fullName evidence="9">Heme haloperoxidase family profile domain-containing protein</fullName>
    </recommendedName>
</protein>
<dbReference type="Pfam" id="PF01328">
    <property type="entry name" value="Peroxidase_2"/>
    <property type="match status" value="1"/>
</dbReference>
<accession>A0A9W8YVS9</accession>
<dbReference type="EMBL" id="JAPEVA010000230">
    <property type="protein sequence ID" value="KAJ4392566.1"/>
    <property type="molecule type" value="Genomic_DNA"/>
</dbReference>
<evidence type="ECO:0000256" key="1">
    <source>
        <dbReference type="ARBA" id="ARBA00001970"/>
    </source>
</evidence>
<organism evidence="10 11">
    <name type="scientific">Didymella pomorum</name>
    <dbReference type="NCBI Taxonomy" id="749634"/>
    <lineage>
        <taxon>Eukaryota</taxon>
        <taxon>Fungi</taxon>
        <taxon>Dikarya</taxon>
        <taxon>Ascomycota</taxon>
        <taxon>Pezizomycotina</taxon>
        <taxon>Dothideomycetes</taxon>
        <taxon>Pleosporomycetidae</taxon>
        <taxon>Pleosporales</taxon>
        <taxon>Pleosporineae</taxon>
        <taxon>Didymellaceae</taxon>
        <taxon>Didymella</taxon>
    </lineage>
</organism>
<dbReference type="Proteomes" id="UP001140510">
    <property type="component" value="Unassembled WGS sequence"/>
</dbReference>
<evidence type="ECO:0000256" key="7">
    <source>
        <dbReference type="ARBA" id="ARBA00025795"/>
    </source>
</evidence>
<evidence type="ECO:0000313" key="11">
    <source>
        <dbReference type="Proteomes" id="UP001140510"/>
    </source>
</evidence>
<keyword evidence="2" id="KW-0575">Peroxidase</keyword>
<keyword evidence="6" id="KW-0408">Iron</keyword>
<keyword evidence="8" id="KW-0732">Signal</keyword>
<feature type="signal peptide" evidence="8">
    <location>
        <begin position="1"/>
        <end position="19"/>
    </location>
</feature>
<evidence type="ECO:0000256" key="5">
    <source>
        <dbReference type="ARBA" id="ARBA00023002"/>
    </source>
</evidence>
<keyword evidence="3" id="KW-0349">Heme</keyword>
<dbReference type="GO" id="GO:0046872">
    <property type="term" value="F:metal ion binding"/>
    <property type="evidence" value="ECO:0007669"/>
    <property type="project" value="UniProtKB-KW"/>
</dbReference>
<evidence type="ECO:0000256" key="6">
    <source>
        <dbReference type="ARBA" id="ARBA00023004"/>
    </source>
</evidence>
<dbReference type="SUPFAM" id="SSF47571">
    <property type="entry name" value="Cloroperoxidase"/>
    <property type="match status" value="1"/>
</dbReference>
<dbReference type="AlphaFoldDB" id="A0A9W8YVS9"/>
<proteinExistence type="inferred from homology"/>
<keyword evidence="4" id="KW-0479">Metal-binding</keyword>
<evidence type="ECO:0000256" key="4">
    <source>
        <dbReference type="ARBA" id="ARBA00022723"/>
    </source>
</evidence>
<evidence type="ECO:0000256" key="2">
    <source>
        <dbReference type="ARBA" id="ARBA00022559"/>
    </source>
</evidence>
<dbReference type="PROSITE" id="PS51405">
    <property type="entry name" value="HEME_HALOPEROXIDASE"/>
    <property type="match status" value="1"/>
</dbReference>
<dbReference type="PANTHER" id="PTHR33577">
    <property type="entry name" value="STERIGMATOCYSTIN BIOSYNTHESIS PEROXIDASE STCC-RELATED"/>
    <property type="match status" value="1"/>
</dbReference>
<dbReference type="OrthoDB" id="407298at2759"/>
<comment type="caution">
    <text evidence="10">The sequence shown here is derived from an EMBL/GenBank/DDBJ whole genome shotgun (WGS) entry which is preliminary data.</text>
</comment>
<dbReference type="InterPro" id="IPR036851">
    <property type="entry name" value="Chloroperoxidase-like_sf"/>
</dbReference>
<keyword evidence="11" id="KW-1185">Reference proteome</keyword>
<dbReference type="GO" id="GO:0004601">
    <property type="term" value="F:peroxidase activity"/>
    <property type="evidence" value="ECO:0007669"/>
    <property type="project" value="UniProtKB-KW"/>
</dbReference>
<evidence type="ECO:0000259" key="9">
    <source>
        <dbReference type="PROSITE" id="PS51405"/>
    </source>
</evidence>